<keyword evidence="6 15" id="KW-0547">Nucleotide-binding</keyword>
<feature type="transmembrane region" description="Helical" evidence="15">
    <location>
        <begin position="488"/>
        <end position="516"/>
    </location>
</feature>
<evidence type="ECO:0000256" key="6">
    <source>
        <dbReference type="ARBA" id="ARBA00022741"/>
    </source>
</evidence>
<dbReference type="AlphaFoldDB" id="A0A507FT64"/>
<dbReference type="GO" id="GO:0005388">
    <property type="term" value="F:P-type calcium transporter activity"/>
    <property type="evidence" value="ECO:0007669"/>
    <property type="project" value="UniProtKB-EC"/>
</dbReference>
<feature type="transmembrane region" description="Helical" evidence="15">
    <location>
        <begin position="290"/>
        <end position="311"/>
    </location>
</feature>
<keyword evidence="13 15" id="KW-0472">Membrane</keyword>
<dbReference type="Pfam" id="PF00122">
    <property type="entry name" value="E1-E2_ATPase"/>
    <property type="match status" value="1"/>
</dbReference>
<dbReference type="SFLD" id="SFLDS00003">
    <property type="entry name" value="Haloacid_Dehalogenase"/>
    <property type="match status" value="1"/>
</dbReference>
<feature type="transmembrane region" description="Helical" evidence="15">
    <location>
        <begin position="1188"/>
        <end position="1211"/>
    </location>
</feature>
<proteinExistence type="inferred from homology"/>
<gene>
    <name evidence="20" type="ORF">CcCBS67573_g00154</name>
</gene>
<dbReference type="NCBIfam" id="TIGR01494">
    <property type="entry name" value="ATPase_P-type"/>
    <property type="match status" value="2"/>
</dbReference>
<feature type="transmembrane region" description="Helical" evidence="15">
    <location>
        <begin position="263"/>
        <end position="284"/>
    </location>
</feature>
<comment type="similarity">
    <text evidence="15">Belongs to the cation transport ATPase (P-type) (TC 3.A.3) family.</text>
</comment>
<evidence type="ECO:0000256" key="15">
    <source>
        <dbReference type="RuleBase" id="RU361146"/>
    </source>
</evidence>
<evidence type="ECO:0000256" key="11">
    <source>
        <dbReference type="ARBA" id="ARBA00022989"/>
    </source>
</evidence>
<dbReference type="GO" id="GO:0005886">
    <property type="term" value="C:plasma membrane"/>
    <property type="evidence" value="ECO:0007669"/>
    <property type="project" value="TreeGrafter"/>
</dbReference>
<dbReference type="InterPro" id="IPR001757">
    <property type="entry name" value="P_typ_ATPase"/>
</dbReference>
<evidence type="ECO:0000256" key="13">
    <source>
        <dbReference type="ARBA" id="ARBA00023136"/>
    </source>
</evidence>
<keyword evidence="8 15" id="KW-0067">ATP-binding</keyword>
<dbReference type="GO" id="GO:0046872">
    <property type="term" value="F:metal ion binding"/>
    <property type="evidence" value="ECO:0007669"/>
    <property type="project" value="UniProtKB-KW"/>
</dbReference>
<dbReference type="PRINTS" id="PR00119">
    <property type="entry name" value="CATATPASE"/>
</dbReference>
<name>A0A507FT64_9FUNG</name>
<dbReference type="GO" id="GO:0016887">
    <property type="term" value="F:ATP hydrolysis activity"/>
    <property type="evidence" value="ECO:0007669"/>
    <property type="project" value="InterPro"/>
</dbReference>
<reference evidence="20 21" key="1">
    <citation type="journal article" date="2019" name="Sci. Rep.">
        <title>Comparative genomics of chytrid fungi reveal insights into the obligate biotrophic and pathogenic lifestyle of Synchytrium endobioticum.</title>
        <authorList>
            <person name="van de Vossenberg B.T.L.H."/>
            <person name="Warris S."/>
            <person name="Nguyen H.D.T."/>
            <person name="van Gent-Pelzer M.P.E."/>
            <person name="Joly D.L."/>
            <person name="van de Geest H.C."/>
            <person name="Bonants P.J.M."/>
            <person name="Smith D.S."/>
            <person name="Levesque C.A."/>
            <person name="van der Lee T.A.J."/>
        </authorList>
    </citation>
    <scope>NUCLEOTIDE SEQUENCE [LARGE SCALE GENOMIC DNA]</scope>
    <source>
        <strain evidence="20 21">CBS 675.73</strain>
    </source>
</reference>
<evidence type="ECO:0000259" key="18">
    <source>
        <dbReference type="Pfam" id="PF00689"/>
    </source>
</evidence>
<evidence type="ECO:0000256" key="14">
    <source>
        <dbReference type="ARBA" id="ARBA00048694"/>
    </source>
</evidence>
<evidence type="ECO:0000256" key="3">
    <source>
        <dbReference type="ARBA" id="ARBA00022568"/>
    </source>
</evidence>
<dbReference type="GO" id="GO:0005524">
    <property type="term" value="F:ATP binding"/>
    <property type="evidence" value="ECO:0007669"/>
    <property type="project" value="UniProtKB-KW"/>
</dbReference>
<keyword evidence="10" id="KW-1278">Translocase</keyword>
<keyword evidence="12 15" id="KW-0406">Ion transport</keyword>
<dbReference type="FunFam" id="3.40.50.1000:FF:000193">
    <property type="entry name" value="Plasma membrane calcium-transporting ATPase 2"/>
    <property type="match status" value="1"/>
</dbReference>
<feature type="domain" description="Cation-transporting P-type ATPase N-terminal" evidence="19">
    <location>
        <begin position="230"/>
        <end position="270"/>
    </location>
</feature>
<dbReference type="Pfam" id="PF13246">
    <property type="entry name" value="Cation_ATPase"/>
    <property type="match status" value="1"/>
</dbReference>
<evidence type="ECO:0000256" key="16">
    <source>
        <dbReference type="SAM" id="MobiDB-lite"/>
    </source>
</evidence>
<evidence type="ECO:0000256" key="9">
    <source>
        <dbReference type="ARBA" id="ARBA00022842"/>
    </source>
</evidence>
<evidence type="ECO:0000256" key="4">
    <source>
        <dbReference type="ARBA" id="ARBA00022692"/>
    </source>
</evidence>
<dbReference type="InterPro" id="IPR006408">
    <property type="entry name" value="P-type_ATPase_IIB"/>
</dbReference>
<dbReference type="SUPFAM" id="SSF81653">
    <property type="entry name" value="Calcium ATPase, transduction domain A"/>
    <property type="match status" value="1"/>
</dbReference>
<dbReference type="GO" id="GO:0012505">
    <property type="term" value="C:endomembrane system"/>
    <property type="evidence" value="ECO:0007669"/>
    <property type="project" value="UniProtKB-SubCell"/>
</dbReference>
<evidence type="ECO:0000259" key="19">
    <source>
        <dbReference type="Pfam" id="PF00690"/>
    </source>
</evidence>
<dbReference type="PROSITE" id="PS00154">
    <property type="entry name" value="ATPASE_E1_E2"/>
    <property type="match status" value="1"/>
</dbReference>
<dbReference type="InterPro" id="IPR018303">
    <property type="entry name" value="ATPase_P-typ_P_site"/>
</dbReference>
<keyword evidence="4 15" id="KW-0812">Transmembrane</keyword>
<dbReference type="InterPro" id="IPR004014">
    <property type="entry name" value="ATPase_P-typ_cation-transptr_N"/>
</dbReference>
<comment type="subcellular location">
    <subcellularLocation>
        <location evidence="1">Endomembrane system</location>
        <topology evidence="1">Multi-pass membrane protein</topology>
    </subcellularLocation>
    <subcellularLocation>
        <location evidence="15">Membrane</location>
        <topology evidence="15">Multi-pass membrane protein</topology>
    </subcellularLocation>
</comment>
<keyword evidence="11 15" id="KW-1133">Transmembrane helix</keyword>
<comment type="caution">
    <text evidence="20">The sequence shown here is derived from an EMBL/GenBank/DDBJ whole genome shotgun (WGS) entry which is preliminary data.</text>
</comment>
<dbReference type="SFLD" id="SFLDG00002">
    <property type="entry name" value="C1.7:_P-type_atpase_like"/>
    <property type="match status" value="1"/>
</dbReference>
<feature type="domain" description="Cation-transporting P-type ATPase C-terminal" evidence="18">
    <location>
        <begin position="1028"/>
        <end position="1210"/>
    </location>
</feature>
<dbReference type="EC" id="7.2.2.10" evidence="15"/>
<dbReference type="SUPFAM" id="SSF81660">
    <property type="entry name" value="Metal cation-transporting ATPase, ATP-binding domain N"/>
    <property type="match status" value="1"/>
</dbReference>
<dbReference type="InterPro" id="IPR044492">
    <property type="entry name" value="P_typ_ATPase_HD_dom"/>
</dbReference>
<evidence type="ECO:0000256" key="12">
    <source>
        <dbReference type="ARBA" id="ARBA00023065"/>
    </source>
</evidence>
<evidence type="ECO:0000313" key="21">
    <source>
        <dbReference type="Proteomes" id="UP000320333"/>
    </source>
</evidence>
<dbReference type="Gene3D" id="3.40.50.1000">
    <property type="entry name" value="HAD superfamily/HAD-like"/>
    <property type="match status" value="1"/>
</dbReference>
<evidence type="ECO:0000256" key="8">
    <source>
        <dbReference type="ARBA" id="ARBA00022840"/>
    </source>
</evidence>
<dbReference type="InterPro" id="IPR036412">
    <property type="entry name" value="HAD-like_sf"/>
</dbReference>
<protein>
    <recommendedName>
        <fullName evidence="15">Calcium-transporting ATPase</fullName>
        <ecNumber evidence="15">7.2.2.10</ecNumber>
    </recommendedName>
</protein>
<dbReference type="Pfam" id="PF00690">
    <property type="entry name" value="Cation_ATPase_N"/>
    <property type="match status" value="1"/>
</dbReference>
<dbReference type="GO" id="GO:0006874">
    <property type="term" value="P:intracellular calcium ion homeostasis"/>
    <property type="evidence" value="ECO:0007669"/>
    <property type="project" value="TreeGrafter"/>
</dbReference>
<dbReference type="PANTHER" id="PTHR24093">
    <property type="entry name" value="CATION TRANSPORTING ATPASE"/>
    <property type="match status" value="1"/>
</dbReference>
<feature type="compositionally biased region" description="Polar residues" evidence="16">
    <location>
        <begin position="1"/>
        <end position="19"/>
    </location>
</feature>
<evidence type="ECO:0000259" key="17">
    <source>
        <dbReference type="Pfam" id="PF00122"/>
    </source>
</evidence>
<sequence length="1218" mass="130703">MNSRTRPPQKSAVRTNTGLSTASTDTASSDSFLRPNQPTRSSSRNSAVSDNSELIALSPLTANQDSGFLVAHAPPRQGSTHSGVSTLGNSSFNSQARLLDPNASAQSAKVNLGSNDSSAVFGVTPDQIHDMIDPKSPEKLSAFGGIRGIISRLRSNETTGLSDKEHLHAGGWESQVASSTATEFRHTEPVTFKVTDDVGVVVEHLVISTETTVKVPTPSIHSTKGETEYFAERIRFFGDNSLPEPTSRSLWDFAKEALKDRTLIILLIAAFAEIAIGIYKTVFAEEKDPYGFIDGLAIVIAVVVIVLISSVNDYRKQAQFHKLSSFSSSLSRVQVTRSGETIQIKTAELLVGDILHIQAGDVLPADGLVVQAFNISTDESAMTGEAVTLTKDTETDPFLFSGTKVVNGVGKMVVIATGRNSMNGRLMAALDAEEPEPTPLQGKLGKLADLIAKFGTVIAVGMLVALGILYAIFHRNDGKGAVKIANDIINLFIIAITLVVVAVPEGLPLAVTISLAHATLKMLKDNNLVRHLKACETMGNATTICSDKTGTLTQNKMTVVVGVLACRPFGAENLSNNSHEEVVLIDLLTKRSSDKAIKSTAVSSSLSEAFSNLPTAVLNHIALSINVNSTAEEVATDAAEKAAAVAAQTESIGKKSSKEQDGKRATEFIGSKTEVALLEFTNKLGRSYQQDRQNSQVLEVIPFSSDRKRMSTIIKIPENQHDAALERYLSLAHADSTASETKWLFCKGAAELVVKLCDRYVDGEGKVMPLSDAVRPEFEATIETMASCALRTICVAFKAVESCPQTVSNAAEADVDAPSDDANLILACVVGIKDPIRPEVPAAVADCMRAGVVVRMVTGDNMTTARSIAKNAGILSSGDAIGEYTVMDGPTFRKLSPEMMDTVLPQLRVLARSSPLDKQILVNNLKRLGETVAVTGDGTNDAPALKSADVGFSMGIAGTEMAKEASDIILLDDNFASLTKAIIWGRSVYDSVRKFLQFQLTVNIVAVVVTVVSSSLTAIFSEDKIPLSVLNAVQLLWVNLIMDTFAALALATDPPTPELLNRPPARKSDPLINYDMWKMVLGQAVFQILVCLGLYCGKVSWVDGGMDVLLGNTYTDSYLKMGTLVFNTFVFCQLFNEVNCRVIGKDLNIFNNISKNPLFAVIVSGSVVVQVVIVQFGGIVFHTVSLDAMDWLLCIGVSFLTIPLGAVIRLLPDYFRRD</sequence>
<dbReference type="Pfam" id="PF00689">
    <property type="entry name" value="Cation_ATPase_C"/>
    <property type="match status" value="1"/>
</dbReference>
<feature type="transmembrane region" description="Helical" evidence="15">
    <location>
        <begin position="1157"/>
        <end position="1182"/>
    </location>
</feature>
<dbReference type="Gene3D" id="3.40.1110.10">
    <property type="entry name" value="Calcium-transporting ATPase, cytoplasmic domain N"/>
    <property type="match status" value="1"/>
</dbReference>
<dbReference type="EMBL" id="QEAP01000002">
    <property type="protein sequence ID" value="TPX78565.1"/>
    <property type="molecule type" value="Genomic_DNA"/>
</dbReference>
<feature type="transmembrane region" description="Helical" evidence="15">
    <location>
        <begin position="1032"/>
        <end position="1052"/>
    </location>
</feature>
<dbReference type="SFLD" id="SFLDF00027">
    <property type="entry name" value="p-type_atpase"/>
    <property type="match status" value="1"/>
</dbReference>
<keyword evidence="9" id="KW-0460">Magnesium</keyword>
<keyword evidence="7 15" id="KW-0106">Calcium</keyword>
<dbReference type="OrthoDB" id="3352408at2759"/>
<feature type="region of interest" description="Disordered" evidence="16">
    <location>
        <begin position="1"/>
        <end position="50"/>
    </location>
</feature>
<keyword evidence="3 15" id="KW-0109">Calcium transport</keyword>
<feature type="compositionally biased region" description="Low complexity" evidence="16">
    <location>
        <begin position="40"/>
        <end position="50"/>
    </location>
</feature>
<dbReference type="FunFam" id="1.20.1110.10:FF:000039">
    <property type="entry name" value="Calcium-transporting ATPase"/>
    <property type="match status" value="1"/>
</dbReference>
<evidence type="ECO:0000256" key="7">
    <source>
        <dbReference type="ARBA" id="ARBA00022837"/>
    </source>
</evidence>
<evidence type="ECO:0000256" key="5">
    <source>
        <dbReference type="ARBA" id="ARBA00022723"/>
    </source>
</evidence>
<evidence type="ECO:0000256" key="2">
    <source>
        <dbReference type="ARBA" id="ARBA00022448"/>
    </source>
</evidence>
<dbReference type="SUPFAM" id="SSF56784">
    <property type="entry name" value="HAD-like"/>
    <property type="match status" value="1"/>
</dbReference>
<evidence type="ECO:0000313" key="20">
    <source>
        <dbReference type="EMBL" id="TPX78565.1"/>
    </source>
</evidence>
<dbReference type="NCBIfam" id="TIGR01517">
    <property type="entry name" value="ATPase-IIB_Ca"/>
    <property type="match status" value="1"/>
</dbReference>
<dbReference type="InterPro" id="IPR008250">
    <property type="entry name" value="ATPase_P-typ_transduc_dom_A_sf"/>
</dbReference>
<evidence type="ECO:0000256" key="1">
    <source>
        <dbReference type="ARBA" id="ARBA00004127"/>
    </source>
</evidence>
<dbReference type="InterPro" id="IPR059000">
    <property type="entry name" value="ATPase_P-type_domA"/>
</dbReference>
<dbReference type="InterPro" id="IPR023298">
    <property type="entry name" value="ATPase_P-typ_TM_dom_sf"/>
</dbReference>
<dbReference type="Gene3D" id="1.20.1110.10">
    <property type="entry name" value="Calcium-transporting ATPase, transmembrane domain"/>
    <property type="match status" value="1"/>
</dbReference>
<feature type="domain" description="P-type ATPase A" evidence="17">
    <location>
        <begin position="331"/>
        <end position="430"/>
    </location>
</feature>
<comment type="function">
    <text evidence="15">Catalyzes the hydrolysis of ATP coupled with the transport of calcium.</text>
</comment>
<keyword evidence="21" id="KW-1185">Reference proteome</keyword>
<accession>A0A507FT64</accession>
<dbReference type="PRINTS" id="PR00121">
    <property type="entry name" value="NAKATPASE"/>
</dbReference>
<dbReference type="InterPro" id="IPR006068">
    <property type="entry name" value="ATPase_P-typ_cation-transptr_C"/>
</dbReference>
<feature type="transmembrane region" description="Helical" evidence="15">
    <location>
        <begin position="1117"/>
        <end position="1136"/>
    </location>
</feature>
<dbReference type="InterPro" id="IPR023299">
    <property type="entry name" value="ATPase_P-typ_cyto_dom_N"/>
</dbReference>
<feature type="transmembrane region" description="Helical" evidence="15">
    <location>
        <begin position="1076"/>
        <end position="1097"/>
    </location>
</feature>
<keyword evidence="2 15" id="KW-0813">Transport</keyword>
<feature type="transmembrane region" description="Helical" evidence="15">
    <location>
        <begin position="1000"/>
        <end position="1020"/>
    </location>
</feature>
<feature type="compositionally biased region" description="Low complexity" evidence="16">
    <location>
        <begin position="20"/>
        <end position="31"/>
    </location>
</feature>
<dbReference type="PANTHER" id="PTHR24093:SF369">
    <property type="entry name" value="CALCIUM-TRANSPORTING ATPASE"/>
    <property type="match status" value="1"/>
</dbReference>
<dbReference type="Gene3D" id="2.70.150.10">
    <property type="entry name" value="Calcium-transporting ATPase, cytoplasmic transduction domain A"/>
    <property type="match status" value="1"/>
</dbReference>
<evidence type="ECO:0000256" key="10">
    <source>
        <dbReference type="ARBA" id="ARBA00022967"/>
    </source>
</evidence>
<dbReference type="InterPro" id="IPR023214">
    <property type="entry name" value="HAD_sf"/>
</dbReference>
<keyword evidence="5" id="KW-0479">Metal-binding</keyword>
<organism evidence="20 21">
    <name type="scientific">Chytriomyces confervae</name>
    <dbReference type="NCBI Taxonomy" id="246404"/>
    <lineage>
        <taxon>Eukaryota</taxon>
        <taxon>Fungi</taxon>
        <taxon>Fungi incertae sedis</taxon>
        <taxon>Chytridiomycota</taxon>
        <taxon>Chytridiomycota incertae sedis</taxon>
        <taxon>Chytridiomycetes</taxon>
        <taxon>Chytridiales</taxon>
        <taxon>Chytriomycetaceae</taxon>
        <taxon>Chytriomyces</taxon>
    </lineage>
</organism>
<feature type="transmembrane region" description="Helical" evidence="15">
    <location>
        <begin position="450"/>
        <end position="473"/>
    </location>
</feature>
<comment type="catalytic activity">
    <reaction evidence="14 15">
        <text>Ca(2+)(in) + ATP + H2O = Ca(2+)(out) + ADP + phosphate + H(+)</text>
        <dbReference type="Rhea" id="RHEA:18105"/>
        <dbReference type="ChEBI" id="CHEBI:15377"/>
        <dbReference type="ChEBI" id="CHEBI:15378"/>
        <dbReference type="ChEBI" id="CHEBI:29108"/>
        <dbReference type="ChEBI" id="CHEBI:30616"/>
        <dbReference type="ChEBI" id="CHEBI:43474"/>
        <dbReference type="ChEBI" id="CHEBI:456216"/>
        <dbReference type="EC" id="7.2.2.10"/>
    </reaction>
</comment>
<dbReference type="SUPFAM" id="SSF81665">
    <property type="entry name" value="Calcium ATPase, transmembrane domain M"/>
    <property type="match status" value="1"/>
</dbReference>
<dbReference type="STRING" id="246404.A0A507FT64"/>
<dbReference type="Proteomes" id="UP000320333">
    <property type="component" value="Unassembled WGS sequence"/>
</dbReference>